<dbReference type="KEGG" id="vcn:VOLCADRAFT_38846"/>
<accession>D8UIH9</accession>
<dbReference type="PANTHER" id="PTHR48176:SF1">
    <property type="entry name" value="DDRGK DOMAIN-CONTAINING PROTEIN 1"/>
    <property type="match status" value="1"/>
</dbReference>
<dbReference type="InParanoid" id="D8UIH9"/>
<dbReference type="OrthoDB" id="2285710at2759"/>
<keyword evidence="11" id="KW-1185">Reference proteome</keyword>
<dbReference type="STRING" id="3068.D8UIH9"/>
<evidence type="ECO:0000256" key="3">
    <source>
        <dbReference type="ARBA" id="ARBA00018218"/>
    </source>
</evidence>
<evidence type="ECO:0000256" key="5">
    <source>
        <dbReference type="ARBA" id="ARBA00022786"/>
    </source>
</evidence>
<evidence type="ECO:0000256" key="2">
    <source>
        <dbReference type="ARBA" id="ARBA00009829"/>
    </source>
</evidence>
<evidence type="ECO:0000256" key="6">
    <source>
        <dbReference type="ARBA" id="ARBA00022824"/>
    </source>
</evidence>
<keyword evidence="6" id="KW-0256">Endoplasmic reticulum</keyword>
<comment type="similarity">
    <text evidence="2">Belongs to the DDRGK1 family.</text>
</comment>
<dbReference type="GO" id="GO:0005789">
    <property type="term" value="C:endoplasmic reticulum membrane"/>
    <property type="evidence" value="ECO:0007669"/>
    <property type="project" value="UniProtKB-SubCell"/>
</dbReference>
<dbReference type="AlphaFoldDB" id="D8UIH9"/>
<gene>
    <name evidence="10" type="ORF">VOLCADRAFT_38846</name>
</gene>
<dbReference type="GeneID" id="9627915"/>
<evidence type="ECO:0000313" key="11">
    <source>
        <dbReference type="Proteomes" id="UP000001058"/>
    </source>
</evidence>
<protein>
    <recommendedName>
        <fullName evidence="3">DDRGK domain-containing protein 1</fullName>
    </recommendedName>
</protein>
<comment type="subcellular location">
    <subcellularLocation>
        <location evidence="1">Endoplasmic reticulum membrane</location>
        <topology evidence="1">Single-pass membrane protein</topology>
    </subcellularLocation>
</comment>
<evidence type="ECO:0000256" key="4">
    <source>
        <dbReference type="ARBA" id="ARBA00022692"/>
    </source>
</evidence>
<reference evidence="10 11" key="1">
    <citation type="journal article" date="2010" name="Science">
        <title>Genomic analysis of organismal complexity in the multicellular green alga Volvox carteri.</title>
        <authorList>
            <person name="Prochnik S.E."/>
            <person name="Umen J."/>
            <person name="Nedelcu A.M."/>
            <person name="Hallmann A."/>
            <person name="Miller S.M."/>
            <person name="Nishii I."/>
            <person name="Ferris P."/>
            <person name="Kuo A."/>
            <person name="Mitros T."/>
            <person name="Fritz-Laylin L.K."/>
            <person name="Hellsten U."/>
            <person name="Chapman J."/>
            <person name="Simakov O."/>
            <person name="Rensing S.A."/>
            <person name="Terry A."/>
            <person name="Pangilinan J."/>
            <person name="Kapitonov V."/>
            <person name="Jurka J."/>
            <person name="Salamov A."/>
            <person name="Shapiro H."/>
            <person name="Schmutz J."/>
            <person name="Grimwood J."/>
            <person name="Lindquist E."/>
            <person name="Lucas S."/>
            <person name="Grigoriev I.V."/>
            <person name="Schmitt R."/>
            <person name="Kirk D."/>
            <person name="Rokhsar D.S."/>
        </authorList>
    </citation>
    <scope>NUCLEOTIDE SEQUENCE [LARGE SCALE GENOMIC DNA]</scope>
    <source>
        <strain evidence="11">f. Nagariensis / Eve</strain>
    </source>
</reference>
<dbReference type="Gene3D" id="1.10.10.10">
    <property type="entry name" value="Winged helix-like DNA-binding domain superfamily/Winged helix DNA-binding domain"/>
    <property type="match status" value="1"/>
</dbReference>
<feature type="non-terminal residue" evidence="10">
    <location>
        <position position="53"/>
    </location>
</feature>
<dbReference type="InterPro" id="IPR019153">
    <property type="entry name" value="DDRGK_dom-contain"/>
</dbReference>
<dbReference type="eggNOG" id="KOG3054">
    <property type="taxonomic scope" value="Eukaryota"/>
</dbReference>
<dbReference type="Pfam" id="PF09756">
    <property type="entry name" value="DDRGK"/>
    <property type="match status" value="1"/>
</dbReference>
<keyword evidence="5" id="KW-0833">Ubl conjugation pathway</keyword>
<dbReference type="FunFam" id="1.10.10.10:FF:000143">
    <property type="entry name" value="DDRGK domain-containing protein 1"/>
    <property type="match status" value="1"/>
</dbReference>
<dbReference type="PANTHER" id="PTHR48176">
    <property type="entry name" value="DDRGK DOMAIN-CONTAINING PROTEIN 1"/>
    <property type="match status" value="1"/>
</dbReference>
<evidence type="ECO:0000256" key="8">
    <source>
        <dbReference type="ARBA" id="ARBA00023136"/>
    </source>
</evidence>
<evidence type="ECO:0000256" key="7">
    <source>
        <dbReference type="ARBA" id="ARBA00022989"/>
    </source>
</evidence>
<sequence>LLTQFVEYIRSRKTVPLEALALEFGMRTAEVIDRIRALEAGGRLTGVMDERGK</sequence>
<proteinExistence type="inferred from homology"/>
<dbReference type="InterPro" id="IPR036390">
    <property type="entry name" value="WH_DNA-bd_sf"/>
</dbReference>
<dbReference type="SUPFAM" id="SSF46785">
    <property type="entry name" value="Winged helix' DNA-binding domain"/>
    <property type="match status" value="1"/>
</dbReference>
<comment type="function">
    <text evidence="9">Substrate adapter for ufmylation, the covalent attachment of the ubiquitin-like modifier UFM1 to substrate proteins.</text>
</comment>
<dbReference type="GO" id="GO:0044389">
    <property type="term" value="F:ubiquitin-like protein ligase binding"/>
    <property type="evidence" value="ECO:0007669"/>
    <property type="project" value="TreeGrafter"/>
</dbReference>
<name>D8UIH9_VOLCA</name>
<keyword evidence="8" id="KW-0472">Membrane</keyword>
<evidence type="ECO:0000256" key="9">
    <source>
        <dbReference type="ARBA" id="ARBA00023438"/>
    </source>
</evidence>
<dbReference type="InterPro" id="IPR050899">
    <property type="entry name" value="DDRGK_domain-containing"/>
</dbReference>
<keyword evidence="4" id="KW-0812">Transmembrane</keyword>
<dbReference type="EMBL" id="GL378415">
    <property type="protein sequence ID" value="EFJ40456.1"/>
    <property type="molecule type" value="Genomic_DNA"/>
</dbReference>
<organism evidence="11">
    <name type="scientific">Volvox carteri f. nagariensis</name>
    <dbReference type="NCBI Taxonomy" id="3068"/>
    <lineage>
        <taxon>Eukaryota</taxon>
        <taxon>Viridiplantae</taxon>
        <taxon>Chlorophyta</taxon>
        <taxon>core chlorophytes</taxon>
        <taxon>Chlorophyceae</taxon>
        <taxon>CS clade</taxon>
        <taxon>Chlamydomonadales</taxon>
        <taxon>Volvocaceae</taxon>
        <taxon>Volvox</taxon>
    </lineage>
</organism>
<feature type="non-terminal residue" evidence="10">
    <location>
        <position position="1"/>
    </location>
</feature>
<keyword evidence="7" id="KW-1133">Transmembrane helix</keyword>
<evidence type="ECO:0000313" key="10">
    <source>
        <dbReference type="EMBL" id="EFJ40456.1"/>
    </source>
</evidence>
<dbReference type="InterPro" id="IPR036388">
    <property type="entry name" value="WH-like_DNA-bd_sf"/>
</dbReference>
<evidence type="ECO:0000256" key="1">
    <source>
        <dbReference type="ARBA" id="ARBA00004389"/>
    </source>
</evidence>
<dbReference type="Proteomes" id="UP000001058">
    <property type="component" value="Unassembled WGS sequence"/>
</dbReference>
<dbReference type="RefSeq" id="XP_002958456.1">
    <property type="nucleotide sequence ID" value="XM_002958410.1"/>
</dbReference>